<feature type="compositionally biased region" description="Pro residues" evidence="15">
    <location>
        <begin position="535"/>
        <end position="545"/>
    </location>
</feature>
<keyword evidence="6 14" id="KW-0949">S-adenosyl-L-methionine</keyword>
<name>A0A3M7KNT8_AUXPR</name>
<evidence type="ECO:0000256" key="8">
    <source>
        <dbReference type="ARBA" id="ARBA00022763"/>
    </source>
</evidence>
<evidence type="ECO:0000256" key="9">
    <source>
        <dbReference type="ARBA" id="ARBA00022853"/>
    </source>
</evidence>
<dbReference type="Proteomes" id="UP000279271">
    <property type="component" value="Unassembled WGS sequence"/>
</dbReference>
<comment type="subcellular location">
    <subcellularLocation>
        <location evidence="1">Nucleus</location>
    </subcellularLocation>
</comment>
<dbReference type="EMBL" id="QOKY01000215">
    <property type="protein sequence ID" value="RMZ52067.1"/>
    <property type="molecule type" value="Genomic_DNA"/>
</dbReference>
<keyword evidence="3 13" id="KW-0853">WD repeat</keyword>
<dbReference type="InterPro" id="IPR001680">
    <property type="entry name" value="WD40_rpt"/>
</dbReference>
<dbReference type="InterPro" id="IPR045145">
    <property type="entry name" value="PTHR15271"/>
</dbReference>
<dbReference type="Pfam" id="PF24105">
    <property type="entry name" value="Beta-prop_CAF1B_HIR1"/>
    <property type="match status" value="1"/>
</dbReference>
<dbReference type="GO" id="GO:0033186">
    <property type="term" value="C:CAF-1 complex"/>
    <property type="evidence" value="ECO:0007669"/>
    <property type="project" value="TreeGrafter"/>
</dbReference>
<evidence type="ECO:0000259" key="16">
    <source>
        <dbReference type="PROSITE" id="PS51686"/>
    </source>
</evidence>
<accession>A0A3M7KNT8</accession>
<evidence type="ECO:0000256" key="7">
    <source>
        <dbReference type="ARBA" id="ARBA00022737"/>
    </source>
</evidence>
<dbReference type="InterPro" id="IPR048889">
    <property type="entry name" value="NSUN5_RCM1_N"/>
</dbReference>
<dbReference type="InterPro" id="IPR029063">
    <property type="entry name" value="SAM-dependent_MTases_sf"/>
</dbReference>
<sequence>MKVKTLQIVWHGKEPVYSVDFSGAACLATAGADKEIKLWQVSQGEDGYATIQHTASLSGHSKTVNCIRFSPTGRDLVSSGDGGEMLIWQPCADAQAPRGNLSAEEEEPCMKRAAVLRGHTDDIMDVGWSSDGSALVSASIDNRAIVWDMGDRKRGAMLAQLAHHKHFVQGVAWDPVRQFVVTQSADRTCRVYRLKPPAVGKKARAKAAAATAAATAKDLYCCATLSKGATRGGVKVPLFHDESLPSFFRRLAWSPDGSMLAVPAGVHRFEEGGKEGHAVHVYARDEWDAPLLHLPGHSKPVVAVRFCPVLFKKPEPSGKEDVGGQAIDLPYRMVFALVSHAHQERVDVEAGLLFFTEHADPVDVHPMQVATLDSVVIYDTASPTPLCLLGALHYDSITDLAWSGDARYLAVSSRDCYCSIAVFEPGELGEALAGGEAEWWLGGVGKPAPGSQPADAAVALPDSAVQLDQLDSVLPPGPAPAQGPEQEHARPAACPTPVLKKARRIVPEAVPCQPQPAPTVAAADQSSADDSFTFPAPPSAPPSEPPTACDPLQAARWPAQPAKRRLASADRVAEVPSSGVGRMVRKRAVSLLKRGNGASGERKAPKPKSGALRSTKVKTPVHHVAKGPPKAKHARPAPPAGPKAWTPASVVHRQAAYAMQRLLAADASGKGGASVKTLTLAPHIEAKRATHAVTCECLRHLLVIQELVEEAGLLTKFPRLSAPVAYVLVYDMLFGQPPRPIGAPERAVLSTREQLETALTAALTAAGVGTAEELVAARFPAGSAAAPASLPHPRCVRVNTLLCSVEEAVAELRDAGHTQVEPDPLLPSVLSLPPGTDLHALPGVGSGRLVLQSRASCMPAAALRPPPGAALLDACAAPGNKTTQLAALLGAGGSVLALDRDPQRAQRLQASVDCTGAGAIVAVRCADFLTLDPARHAHVQGILLDPSCSGSGTAAARADAQLPGAAARRALGEAAPRVEALAAFQEAALRHALSFPGLQRLTYSTCSVHVRENEAVVAAVLPDAEAAGMELAPALPGWHRRGIAGACPRAECLVRTGV</sequence>
<dbReference type="Pfam" id="PF21153">
    <property type="entry name" value="NSUN5_N"/>
    <property type="match status" value="1"/>
</dbReference>
<dbReference type="GO" id="GO:0008168">
    <property type="term" value="F:methyltransferase activity"/>
    <property type="evidence" value="ECO:0007669"/>
    <property type="project" value="UniProtKB-KW"/>
</dbReference>
<gene>
    <name evidence="17" type="ORF">APUTEX25_001261</name>
</gene>
<feature type="region of interest" description="Disordered" evidence="15">
    <location>
        <begin position="470"/>
        <end position="493"/>
    </location>
</feature>
<dbReference type="CDD" id="cd02440">
    <property type="entry name" value="AdoMet_MTases"/>
    <property type="match status" value="1"/>
</dbReference>
<dbReference type="Pfam" id="PF01189">
    <property type="entry name" value="Methyltr_RsmB-F"/>
    <property type="match status" value="1"/>
</dbReference>
<evidence type="ECO:0000256" key="10">
    <source>
        <dbReference type="ARBA" id="ARBA00022884"/>
    </source>
</evidence>
<keyword evidence="12" id="KW-0539">Nucleus</keyword>
<keyword evidence="11" id="KW-0234">DNA repair</keyword>
<reference evidence="18" key="1">
    <citation type="journal article" date="2018" name="Algal Res.">
        <title>Characterization of plant carbon substrate utilization by Auxenochlorella protothecoides.</title>
        <authorList>
            <person name="Vogler B.W."/>
            <person name="Starkenburg S.R."/>
            <person name="Sudasinghe N."/>
            <person name="Schambach J.Y."/>
            <person name="Rollin J.A."/>
            <person name="Pattathil S."/>
            <person name="Barry A.N."/>
        </authorList>
    </citation>
    <scope>NUCLEOTIDE SEQUENCE [LARGE SCALE GENOMIC DNA]</scope>
    <source>
        <strain evidence="18">UTEX 25</strain>
    </source>
</reference>
<evidence type="ECO:0000313" key="17">
    <source>
        <dbReference type="EMBL" id="RMZ52067.1"/>
    </source>
</evidence>
<keyword evidence="10 14" id="KW-0694">RNA-binding</keyword>
<dbReference type="GO" id="GO:0006334">
    <property type="term" value="P:nucleosome assembly"/>
    <property type="evidence" value="ECO:0007669"/>
    <property type="project" value="TreeGrafter"/>
</dbReference>
<evidence type="ECO:0000256" key="14">
    <source>
        <dbReference type="PROSITE-ProRule" id="PRU01023"/>
    </source>
</evidence>
<dbReference type="SMART" id="SM00320">
    <property type="entry name" value="WD40"/>
    <property type="match status" value="5"/>
</dbReference>
<keyword evidence="5 14" id="KW-0808">Transferase</keyword>
<feature type="repeat" description="WD" evidence="13">
    <location>
        <begin position="116"/>
        <end position="149"/>
    </location>
</feature>
<dbReference type="InterPro" id="IPR019775">
    <property type="entry name" value="WD40_repeat_CS"/>
</dbReference>
<dbReference type="InterPro" id="IPR001678">
    <property type="entry name" value="MeTrfase_RsmB-F_NOP2_dom"/>
</dbReference>
<keyword evidence="4 14" id="KW-0489">Methyltransferase</keyword>
<feature type="repeat" description="WD" evidence="13">
    <location>
        <begin position="161"/>
        <end position="195"/>
    </location>
</feature>
<evidence type="ECO:0000256" key="13">
    <source>
        <dbReference type="PROSITE-ProRule" id="PRU00221"/>
    </source>
</evidence>
<dbReference type="PROSITE" id="PS51686">
    <property type="entry name" value="SAM_MT_RSMB_NOP"/>
    <property type="match status" value="1"/>
</dbReference>
<dbReference type="GO" id="GO:0006281">
    <property type="term" value="P:DNA repair"/>
    <property type="evidence" value="ECO:0007669"/>
    <property type="project" value="UniProtKB-KW"/>
</dbReference>
<dbReference type="PROSITE" id="PS50294">
    <property type="entry name" value="WD_REPEATS_REGION"/>
    <property type="match status" value="2"/>
</dbReference>
<dbReference type="PROSITE" id="PS00678">
    <property type="entry name" value="WD_REPEATS_1"/>
    <property type="match status" value="1"/>
</dbReference>
<feature type="repeat" description="WD" evidence="13">
    <location>
        <begin position="57"/>
        <end position="89"/>
    </location>
</feature>
<keyword evidence="7" id="KW-0677">Repeat</keyword>
<protein>
    <recommendedName>
        <fullName evidence="16">SAM-dependent MTase RsmB/NOP-type domain-containing protein</fullName>
    </recommendedName>
</protein>
<dbReference type="Gene3D" id="3.40.50.150">
    <property type="entry name" value="Vaccinia Virus protein VP39"/>
    <property type="match status" value="1"/>
</dbReference>
<dbReference type="GO" id="GO:0032259">
    <property type="term" value="P:methylation"/>
    <property type="evidence" value="ECO:0007669"/>
    <property type="project" value="UniProtKB-KW"/>
</dbReference>
<proteinExistence type="inferred from homology"/>
<feature type="compositionally biased region" description="Basic residues" evidence="15">
    <location>
        <begin position="615"/>
        <end position="635"/>
    </location>
</feature>
<dbReference type="GO" id="GO:0006335">
    <property type="term" value="P:DNA replication-dependent chromatin assembly"/>
    <property type="evidence" value="ECO:0007669"/>
    <property type="project" value="InterPro"/>
</dbReference>
<dbReference type="InterPro" id="IPR036322">
    <property type="entry name" value="WD40_repeat_dom_sf"/>
</dbReference>
<evidence type="ECO:0000256" key="4">
    <source>
        <dbReference type="ARBA" id="ARBA00022603"/>
    </source>
</evidence>
<comment type="similarity">
    <text evidence="14">Belongs to the class I-like SAM-binding methyltransferase superfamily. RsmB/NOP family.</text>
</comment>
<dbReference type="PANTHER" id="PTHR15271:SF4">
    <property type="entry name" value="CHROMATIN ASSEMBLY FACTOR 1 SUBUNIT B"/>
    <property type="match status" value="1"/>
</dbReference>
<dbReference type="GO" id="GO:0005634">
    <property type="term" value="C:nucleus"/>
    <property type="evidence" value="ECO:0007669"/>
    <property type="project" value="UniProtKB-SubCell"/>
</dbReference>
<evidence type="ECO:0000256" key="3">
    <source>
        <dbReference type="ARBA" id="ARBA00022574"/>
    </source>
</evidence>
<dbReference type="SUPFAM" id="SSF53335">
    <property type="entry name" value="S-adenosyl-L-methionine-dependent methyltransferases"/>
    <property type="match status" value="1"/>
</dbReference>
<feature type="binding site" evidence="14">
    <location>
        <position position="945"/>
    </location>
    <ligand>
        <name>S-adenosyl-L-methionine</name>
        <dbReference type="ChEBI" id="CHEBI:59789"/>
    </ligand>
</feature>
<dbReference type="Gene3D" id="2.130.10.10">
    <property type="entry name" value="YVTN repeat-like/Quinoprotein amine dehydrogenase"/>
    <property type="match status" value="2"/>
</dbReference>
<dbReference type="InterPro" id="IPR049560">
    <property type="entry name" value="MeTrfase_RsmB-F_NOP2_cat"/>
</dbReference>
<feature type="binding site" evidence="14">
    <location>
        <position position="899"/>
    </location>
    <ligand>
        <name>S-adenosyl-L-methionine</name>
        <dbReference type="ChEBI" id="CHEBI:59789"/>
    </ligand>
</feature>
<dbReference type="PROSITE" id="PS50082">
    <property type="entry name" value="WD_REPEATS_2"/>
    <property type="match status" value="3"/>
</dbReference>
<keyword evidence="8" id="KW-0227">DNA damage</keyword>
<dbReference type="InterPro" id="IPR015943">
    <property type="entry name" value="WD40/YVTN_repeat-like_dom_sf"/>
</dbReference>
<evidence type="ECO:0000256" key="6">
    <source>
        <dbReference type="ARBA" id="ARBA00022691"/>
    </source>
</evidence>
<evidence type="ECO:0000256" key="2">
    <source>
        <dbReference type="ARBA" id="ARBA00007306"/>
    </source>
</evidence>
<dbReference type="SUPFAM" id="SSF50978">
    <property type="entry name" value="WD40 repeat-like"/>
    <property type="match status" value="1"/>
</dbReference>
<feature type="binding site" evidence="14">
    <location>
        <position position="927"/>
    </location>
    <ligand>
        <name>S-adenosyl-L-methionine</name>
        <dbReference type="ChEBI" id="CHEBI:59789"/>
    </ligand>
</feature>
<feature type="region of interest" description="Disordered" evidence="15">
    <location>
        <begin position="591"/>
        <end position="646"/>
    </location>
</feature>
<organism evidence="17 18">
    <name type="scientific">Auxenochlorella protothecoides</name>
    <name type="common">Green microalga</name>
    <name type="synonym">Chlorella protothecoides</name>
    <dbReference type="NCBI Taxonomy" id="3075"/>
    <lineage>
        <taxon>Eukaryota</taxon>
        <taxon>Viridiplantae</taxon>
        <taxon>Chlorophyta</taxon>
        <taxon>core chlorophytes</taxon>
        <taxon>Trebouxiophyceae</taxon>
        <taxon>Chlorellales</taxon>
        <taxon>Chlorellaceae</taxon>
        <taxon>Auxenochlorella</taxon>
    </lineage>
</organism>
<evidence type="ECO:0000256" key="1">
    <source>
        <dbReference type="ARBA" id="ARBA00004123"/>
    </source>
</evidence>
<feature type="active site" description="Nucleophile" evidence="14">
    <location>
        <position position="1006"/>
    </location>
</feature>
<dbReference type="InterPro" id="IPR055410">
    <property type="entry name" value="Beta-prop_CAF1B_HIR1"/>
</dbReference>
<feature type="domain" description="SAM-dependent MTase RsmB/NOP-type" evidence="16">
    <location>
        <begin position="784"/>
        <end position="1058"/>
    </location>
</feature>
<dbReference type="AlphaFoldDB" id="A0A3M7KNT8"/>
<dbReference type="Gene3D" id="3.30.70.1170">
    <property type="entry name" value="Sun protein, domain 3"/>
    <property type="match status" value="1"/>
</dbReference>
<feature type="binding site" evidence="14">
    <location>
        <begin position="875"/>
        <end position="881"/>
    </location>
    <ligand>
        <name>S-adenosyl-L-methionine</name>
        <dbReference type="ChEBI" id="CHEBI:59789"/>
    </ligand>
</feature>
<dbReference type="Pfam" id="PF00400">
    <property type="entry name" value="WD40"/>
    <property type="match status" value="1"/>
</dbReference>
<evidence type="ECO:0000256" key="12">
    <source>
        <dbReference type="ARBA" id="ARBA00023242"/>
    </source>
</evidence>
<evidence type="ECO:0000256" key="5">
    <source>
        <dbReference type="ARBA" id="ARBA00022679"/>
    </source>
</evidence>
<dbReference type="GO" id="GO:0003723">
    <property type="term" value="F:RNA binding"/>
    <property type="evidence" value="ECO:0007669"/>
    <property type="project" value="UniProtKB-UniRule"/>
</dbReference>
<evidence type="ECO:0000256" key="15">
    <source>
        <dbReference type="SAM" id="MobiDB-lite"/>
    </source>
</evidence>
<comment type="caution">
    <text evidence="17">The sequence shown here is derived from an EMBL/GenBank/DDBJ whole genome shotgun (WGS) entry which is preliminary data.</text>
</comment>
<feature type="compositionally biased region" description="Low complexity" evidence="15">
    <location>
        <begin position="521"/>
        <end position="534"/>
    </location>
</feature>
<evidence type="ECO:0000313" key="18">
    <source>
        <dbReference type="Proteomes" id="UP000279271"/>
    </source>
</evidence>
<evidence type="ECO:0000256" key="11">
    <source>
        <dbReference type="ARBA" id="ARBA00023204"/>
    </source>
</evidence>
<comment type="similarity">
    <text evidence="2">Belongs to the WD repeat HIR1 family.</text>
</comment>
<keyword evidence="9" id="KW-0156">Chromatin regulator</keyword>
<feature type="region of interest" description="Disordered" evidence="15">
    <location>
        <begin position="511"/>
        <end position="552"/>
    </location>
</feature>
<dbReference type="PANTHER" id="PTHR15271">
    <property type="entry name" value="CHROMATIN ASSEMBLY FACTOR 1 SUBUNIT B"/>
    <property type="match status" value="1"/>
</dbReference>